<comment type="catalytic activity">
    <reaction evidence="7">
        <text>L-threonyl-[protein] + ATP = O-phospho-L-threonyl-[protein] + ADP + H(+)</text>
        <dbReference type="Rhea" id="RHEA:46608"/>
        <dbReference type="Rhea" id="RHEA-COMP:11060"/>
        <dbReference type="Rhea" id="RHEA-COMP:11605"/>
        <dbReference type="ChEBI" id="CHEBI:15378"/>
        <dbReference type="ChEBI" id="CHEBI:30013"/>
        <dbReference type="ChEBI" id="CHEBI:30616"/>
        <dbReference type="ChEBI" id="CHEBI:61977"/>
        <dbReference type="ChEBI" id="CHEBI:456216"/>
        <dbReference type="EC" id="2.7.11.1"/>
    </reaction>
</comment>
<sequence>MTQDHPEYLEITESRIYKDVNKKLGNSSSFVDKFEINIGNIRNYQLICPIGSGKYSTVFYGKIKKKKEEPKANEKIKPQKCAIKILKFISFQRIKREICIIDYLQGIPNIVKLFDSVRDLQSKTISIITEYDEPINIANFYPTLTLDEIRHLMFNLLVALDLCHKKGVMHRDVKPGNIIIRPDRNNLFLIDWGLAEFYFPNQRYSTRVSTLRYKAPELLLNYEYYDYGVDIWGAGVSFGEMLVKYPFFEGRNLHEMIACITSLWGLDKMINYFGRYGLAVLPETIQLFPKNPESQWDKVISSTRSMKRDNEAFDLLKKLLTIDHAERITAKEALMHPFFDSIRDELCIKCNYVFDD</sequence>
<dbReference type="PANTHER" id="PTHR24054:SF0">
    <property type="entry name" value="CASEIN KINASE II SUBUNIT ALPHA"/>
    <property type="match status" value="1"/>
</dbReference>
<keyword evidence="5" id="KW-0418">Kinase</keyword>
<protein>
    <recommendedName>
        <fullName evidence="1">non-specific serine/threonine protein kinase</fullName>
        <ecNumber evidence="1">2.7.11.1</ecNumber>
    </recommendedName>
</protein>
<dbReference type="PROSITE" id="PS50011">
    <property type="entry name" value="PROTEIN_KINASE_DOM"/>
    <property type="match status" value="1"/>
</dbReference>
<dbReference type="EMBL" id="JAPFFF010000018">
    <property type="protein sequence ID" value="KAK8860523.1"/>
    <property type="molecule type" value="Genomic_DNA"/>
</dbReference>
<evidence type="ECO:0000256" key="6">
    <source>
        <dbReference type="ARBA" id="ARBA00022840"/>
    </source>
</evidence>
<evidence type="ECO:0000256" key="7">
    <source>
        <dbReference type="ARBA" id="ARBA00047899"/>
    </source>
</evidence>
<dbReference type="InterPro" id="IPR000719">
    <property type="entry name" value="Prot_kinase_dom"/>
</dbReference>
<dbReference type="SUPFAM" id="SSF56112">
    <property type="entry name" value="Protein kinase-like (PK-like)"/>
    <property type="match status" value="1"/>
</dbReference>
<dbReference type="InterPro" id="IPR045216">
    <property type="entry name" value="CK2_alpha"/>
</dbReference>
<evidence type="ECO:0000256" key="5">
    <source>
        <dbReference type="ARBA" id="ARBA00022777"/>
    </source>
</evidence>
<organism evidence="10 11">
    <name type="scientific">Tritrichomonas musculus</name>
    <dbReference type="NCBI Taxonomy" id="1915356"/>
    <lineage>
        <taxon>Eukaryota</taxon>
        <taxon>Metamonada</taxon>
        <taxon>Parabasalia</taxon>
        <taxon>Tritrichomonadida</taxon>
        <taxon>Tritrichomonadidae</taxon>
        <taxon>Tritrichomonas</taxon>
    </lineage>
</organism>
<dbReference type="SMART" id="SM00220">
    <property type="entry name" value="S_TKc"/>
    <property type="match status" value="1"/>
</dbReference>
<evidence type="ECO:0000256" key="3">
    <source>
        <dbReference type="ARBA" id="ARBA00022679"/>
    </source>
</evidence>
<keyword evidence="4" id="KW-0547">Nucleotide-binding</keyword>
<accession>A0ABR2IBV1</accession>
<name>A0ABR2IBV1_9EUKA</name>
<dbReference type="Gene3D" id="1.10.510.10">
    <property type="entry name" value="Transferase(Phosphotransferase) domain 1"/>
    <property type="match status" value="1"/>
</dbReference>
<dbReference type="PROSITE" id="PS00108">
    <property type="entry name" value="PROTEIN_KINASE_ST"/>
    <property type="match status" value="1"/>
</dbReference>
<evidence type="ECO:0000256" key="4">
    <source>
        <dbReference type="ARBA" id="ARBA00022741"/>
    </source>
</evidence>
<dbReference type="CDD" id="cd14132">
    <property type="entry name" value="STKc_CK2_alpha"/>
    <property type="match status" value="1"/>
</dbReference>
<comment type="caution">
    <text evidence="10">The sequence shown here is derived from an EMBL/GenBank/DDBJ whole genome shotgun (WGS) entry which is preliminary data.</text>
</comment>
<dbReference type="Proteomes" id="UP001470230">
    <property type="component" value="Unassembled WGS sequence"/>
</dbReference>
<evidence type="ECO:0000313" key="10">
    <source>
        <dbReference type="EMBL" id="KAK8860523.1"/>
    </source>
</evidence>
<dbReference type="InterPro" id="IPR011009">
    <property type="entry name" value="Kinase-like_dom_sf"/>
</dbReference>
<evidence type="ECO:0000256" key="2">
    <source>
        <dbReference type="ARBA" id="ARBA00022527"/>
    </source>
</evidence>
<evidence type="ECO:0000256" key="1">
    <source>
        <dbReference type="ARBA" id="ARBA00012513"/>
    </source>
</evidence>
<keyword evidence="2" id="KW-0723">Serine/threonine-protein kinase</keyword>
<comment type="catalytic activity">
    <reaction evidence="8">
        <text>L-seryl-[protein] + ATP = O-phospho-L-seryl-[protein] + ADP + H(+)</text>
        <dbReference type="Rhea" id="RHEA:17989"/>
        <dbReference type="Rhea" id="RHEA-COMP:9863"/>
        <dbReference type="Rhea" id="RHEA-COMP:11604"/>
        <dbReference type="ChEBI" id="CHEBI:15378"/>
        <dbReference type="ChEBI" id="CHEBI:29999"/>
        <dbReference type="ChEBI" id="CHEBI:30616"/>
        <dbReference type="ChEBI" id="CHEBI:83421"/>
        <dbReference type="ChEBI" id="CHEBI:456216"/>
        <dbReference type="EC" id="2.7.11.1"/>
    </reaction>
</comment>
<dbReference type="EC" id="2.7.11.1" evidence="1"/>
<keyword evidence="6" id="KW-0067">ATP-binding</keyword>
<dbReference type="Gene3D" id="3.30.200.20">
    <property type="entry name" value="Phosphorylase Kinase, domain 1"/>
    <property type="match status" value="1"/>
</dbReference>
<evidence type="ECO:0000313" key="11">
    <source>
        <dbReference type="Proteomes" id="UP001470230"/>
    </source>
</evidence>
<gene>
    <name evidence="10" type="ORF">M9Y10_012188</name>
</gene>
<dbReference type="InterPro" id="IPR008271">
    <property type="entry name" value="Ser/Thr_kinase_AS"/>
</dbReference>
<feature type="domain" description="Protein kinase" evidence="9">
    <location>
        <begin position="44"/>
        <end position="339"/>
    </location>
</feature>
<dbReference type="Pfam" id="PF00069">
    <property type="entry name" value="Pkinase"/>
    <property type="match status" value="1"/>
</dbReference>
<dbReference type="PANTHER" id="PTHR24054">
    <property type="entry name" value="CASEIN KINASE II SUBUNIT ALPHA"/>
    <property type="match status" value="1"/>
</dbReference>
<evidence type="ECO:0000259" key="9">
    <source>
        <dbReference type="PROSITE" id="PS50011"/>
    </source>
</evidence>
<keyword evidence="3" id="KW-0808">Transferase</keyword>
<keyword evidence="11" id="KW-1185">Reference proteome</keyword>
<evidence type="ECO:0000256" key="8">
    <source>
        <dbReference type="ARBA" id="ARBA00048679"/>
    </source>
</evidence>
<reference evidence="10 11" key="1">
    <citation type="submission" date="2024-04" db="EMBL/GenBank/DDBJ databases">
        <title>Tritrichomonas musculus Genome.</title>
        <authorList>
            <person name="Alves-Ferreira E."/>
            <person name="Grigg M."/>
            <person name="Lorenzi H."/>
            <person name="Galac M."/>
        </authorList>
    </citation>
    <scope>NUCLEOTIDE SEQUENCE [LARGE SCALE GENOMIC DNA]</scope>
    <source>
        <strain evidence="10 11">EAF2021</strain>
    </source>
</reference>
<proteinExistence type="predicted"/>